<gene>
    <name evidence="1" type="ORF">A8926_3809</name>
</gene>
<reference evidence="1" key="1">
    <citation type="submission" date="2017-12" db="EMBL/GenBank/DDBJ databases">
        <title>Sequencing the genomes of 1000 Actinobacteria strains.</title>
        <authorList>
            <person name="Klenk H.-P."/>
        </authorList>
    </citation>
    <scope>NUCLEOTIDE SEQUENCE [LARGE SCALE GENOMIC DNA]</scope>
    <source>
        <strain evidence="1">DSM 44228</strain>
    </source>
</reference>
<evidence type="ECO:0000313" key="1">
    <source>
        <dbReference type="EMBL" id="PKW16021.1"/>
    </source>
</evidence>
<protein>
    <submittedName>
        <fullName evidence="1">Uncharacterized protein</fullName>
    </submittedName>
</protein>
<sequence>MGDLAGQGQRRSVFDSYARLSRLQETGELEKIETQHADNRKVIEHLGGVLGES</sequence>
<dbReference type="AlphaFoldDB" id="A0A2N3XZH5"/>
<evidence type="ECO:0000313" key="2">
    <source>
        <dbReference type="Proteomes" id="UP000233786"/>
    </source>
</evidence>
<dbReference type="RefSeq" id="WP_010696409.1">
    <property type="nucleotide sequence ID" value="NZ_CP061007.1"/>
</dbReference>
<comment type="caution">
    <text evidence="1">The sequence shown here is derived from an EMBL/GenBank/DDBJ whole genome shotgun (WGS) entry which is preliminary data.</text>
</comment>
<organism evidence="1 2">
    <name type="scientific">Saccharopolyspora spinosa</name>
    <dbReference type="NCBI Taxonomy" id="60894"/>
    <lineage>
        <taxon>Bacteria</taxon>
        <taxon>Bacillati</taxon>
        <taxon>Actinomycetota</taxon>
        <taxon>Actinomycetes</taxon>
        <taxon>Pseudonocardiales</taxon>
        <taxon>Pseudonocardiaceae</taxon>
        <taxon>Saccharopolyspora</taxon>
    </lineage>
</organism>
<keyword evidence="2" id="KW-1185">Reference proteome</keyword>
<dbReference type="EMBL" id="PJNB01000001">
    <property type="protein sequence ID" value="PKW16021.1"/>
    <property type="molecule type" value="Genomic_DNA"/>
</dbReference>
<dbReference type="Proteomes" id="UP000233786">
    <property type="component" value="Unassembled WGS sequence"/>
</dbReference>
<dbReference type="STRING" id="994479.GCA_000194155_03407"/>
<proteinExistence type="predicted"/>
<accession>A0A2N3XZH5</accession>
<name>A0A2N3XZH5_SACSN</name>